<dbReference type="AlphaFoldDB" id="A0A0E3ZCH5"/>
<dbReference type="SMART" id="SM00382">
    <property type="entry name" value="AAA"/>
    <property type="match status" value="1"/>
</dbReference>
<evidence type="ECO:0000256" key="2">
    <source>
        <dbReference type="ARBA" id="ARBA00022448"/>
    </source>
</evidence>
<dbReference type="PROSITE" id="PS50893">
    <property type="entry name" value="ABC_TRANSPORTER_2"/>
    <property type="match status" value="1"/>
</dbReference>
<feature type="domain" description="ABC transporter" evidence="6">
    <location>
        <begin position="2"/>
        <end position="230"/>
    </location>
</feature>
<evidence type="ECO:0000259" key="6">
    <source>
        <dbReference type="PROSITE" id="PS50893"/>
    </source>
</evidence>
<dbReference type="Gene3D" id="3.40.50.300">
    <property type="entry name" value="P-loop containing nucleotide triphosphate hydrolases"/>
    <property type="match status" value="1"/>
</dbReference>
<keyword evidence="2" id="KW-0813">Transport</keyword>
<dbReference type="PANTHER" id="PTHR43335:SF2">
    <property type="entry name" value="ABC TRANSPORTER, ATP-BINDING PROTEIN"/>
    <property type="match status" value="1"/>
</dbReference>
<keyword evidence="8" id="KW-1185">Reference proteome</keyword>
<name>A0A0E3ZCH5_9FUSO</name>
<gene>
    <name evidence="7" type="ORF">VC03_03265</name>
</gene>
<keyword evidence="3" id="KW-0547">Nucleotide-binding</keyword>
<dbReference type="PROSITE" id="PS00211">
    <property type="entry name" value="ABC_TRANSPORTER_1"/>
    <property type="match status" value="1"/>
</dbReference>
<dbReference type="InterPro" id="IPR003593">
    <property type="entry name" value="AAA+_ATPase"/>
</dbReference>
<dbReference type="Pfam" id="PF00005">
    <property type="entry name" value="ABC_tran"/>
    <property type="match status" value="1"/>
</dbReference>
<dbReference type="InterPro" id="IPR003439">
    <property type="entry name" value="ABC_transporter-like_ATP-bd"/>
</dbReference>
<dbReference type="Proteomes" id="UP000033103">
    <property type="component" value="Chromosome"/>
</dbReference>
<evidence type="ECO:0000256" key="1">
    <source>
        <dbReference type="ARBA" id="ARBA00005417"/>
    </source>
</evidence>
<dbReference type="HOGENOM" id="CLU_000604_1_2_0"/>
<keyword evidence="4" id="KW-0067">ATP-binding</keyword>
<reference evidence="7 8" key="1">
    <citation type="journal article" date="2012" name="BMC Genomics">
        <title>Genomic sequence analysis and characterization of Sneathia amnii sp. nov.</title>
        <authorList>
            <consortium name="Vaginal Microbiome Consortium (additional members)"/>
            <person name="Harwich M.D.Jr."/>
            <person name="Serrano M.G."/>
            <person name="Fettweis J.M."/>
            <person name="Alves J.M."/>
            <person name="Reimers M.A."/>
            <person name="Buck G.A."/>
            <person name="Jefferson K.K."/>
        </authorList>
    </citation>
    <scope>NUCLEOTIDE SEQUENCE [LARGE SCALE GENOMIC DNA]</scope>
    <source>
        <strain evidence="7 8">SN35</strain>
    </source>
</reference>
<feature type="coiled-coil region" evidence="5">
    <location>
        <begin position="98"/>
        <end position="125"/>
    </location>
</feature>
<evidence type="ECO:0000256" key="3">
    <source>
        <dbReference type="ARBA" id="ARBA00022741"/>
    </source>
</evidence>
<keyword evidence="5" id="KW-0175">Coiled coil</keyword>
<dbReference type="GO" id="GO:0005524">
    <property type="term" value="F:ATP binding"/>
    <property type="evidence" value="ECO:0007669"/>
    <property type="project" value="UniProtKB-KW"/>
</dbReference>
<evidence type="ECO:0000313" key="7">
    <source>
        <dbReference type="EMBL" id="AKC96140.1"/>
    </source>
</evidence>
<evidence type="ECO:0000313" key="8">
    <source>
        <dbReference type="Proteomes" id="UP000033103"/>
    </source>
</evidence>
<dbReference type="KEGG" id="sns:VC03_03265"/>
<dbReference type="EMBL" id="CP011280">
    <property type="protein sequence ID" value="AKC96140.1"/>
    <property type="molecule type" value="Genomic_DNA"/>
</dbReference>
<dbReference type="InterPro" id="IPR027417">
    <property type="entry name" value="P-loop_NTPase"/>
</dbReference>
<dbReference type="GO" id="GO:0016887">
    <property type="term" value="F:ATP hydrolysis activity"/>
    <property type="evidence" value="ECO:0007669"/>
    <property type="project" value="InterPro"/>
</dbReference>
<comment type="similarity">
    <text evidence="1">Belongs to the ABC transporter superfamily.</text>
</comment>
<dbReference type="PATRIC" id="fig|1069640.6.peg.641"/>
<accession>A0A0E3ZCH5</accession>
<evidence type="ECO:0000256" key="4">
    <source>
        <dbReference type="ARBA" id="ARBA00022840"/>
    </source>
</evidence>
<dbReference type="STRING" id="187101.VC03_03265"/>
<organism evidence="7 8">
    <name type="scientific">Sneathia vaginalis</name>
    <dbReference type="NCBI Taxonomy" id="187101"/>
    <lineage>
        <taxon>Bacteria</taxon>
        <taxon>Fusobacteriati</taxon>
        <taxon>Fusobacteriota</taxon>
        <taxon>Fusobacteriia</taxon>
        <taxon>Fusobacteriales</taxon>
        <taxon>Leptotrichiaceae</taxon>
        <taxon>Sneathia</taxon>
    </lineage>
</organism>
<dbReference type="SUPFAM" id="SSF52540">
    <property type="entry name" value="P-loop containing nucleoside triphosphate hydrolases"/>
    <property type="match status" value="1"/>
</dbReference>
<sequence length="287" mass="32968">MIKIEKLSKKYKLNKNFSIKDINTQICNGVYGLIGENGSGKSTFLKTIATILPIQSGNISVDGEDVSKNILEFRKKIGYLPQDFEFFESLTCYEMLEYISTLKQNKVIEEEIDNLLREFNLLDKKYCKIKTLSGGMKQRLAILQTILGGSKIIILDEPTNGLDPIERLRFRNIITSLSKDRIIIISSHIISDIAILCENIGIMKKGELVYTGSVDNLIEKMQNKIYIKEIKQYEKIEEYKNLISILRKKNSYEIRVYSKNENTGFIKAEPTLEDAYFYIMNLGGQLE</sequence>
<evidence type="ECO:0000256" key="5">
    <source>
        <dbReference type="SAM" id="Coils"/>
    </source>
</evidence>
<dbReference type="InterPro" id="IPR017871">
    <property type="entry name" value="ABC_transporter-like_CS"/>
</dbReference>
<dbReference type="PANTHER" id="PTHR43335">
    <property type="entry name" value="ABC TRANSPORTER, ATP-BINDING PROTEIN"/>
    <property type="match status" value="1"/>
</dbReference>
<proteinExistence type="inferred from homology"/>
<protein>
    <recommendedName>
        <fullName evidence="6">ABC transporter domain-containing protein</fullName>
    </recommendedName>
</protein>